<dbReference type="PANTHER" id="PTHR43794">
    <property type="entry name" value="AMINOHYDROLASE SSNA-RELATED"/>
    <property type="match status" value="1"/>
</dbReference>
<keyword evidence="1 3" id="KW-0378">Hydrolase</keyword>
<dbReference type="SUPFAM" id="SSF51556">
    <property type="entry name" value="Metallo-dependent hydrolases"/>
    <property type="match status" value="1"/>
</dbReference>
<gene>
    <name evidence="3" type="ORF">BJ992_000666</name>
</gene>
<proteinExistence type="predicted"/>
<accession>A0A7X0IA11</accession>
<name>A0A7X0IA11_9ACTN</name>
<dbReference type="InterPro" id="IPR032466">
    <property type="entry name" value="Metal_Hydrolase"/>
</dbReference>
<reference evidence="3 4" key="1">
    <citation type="submission" date="2020-08" db="EMBL/GenBank/DDBJ databases">
        <title>Sequencing the genomes of 1000 actinobacteria strains.</title>
        <authorList>
            <person name="Klenk H.-P."/>
        </authorList>
    </citation>
    <scope>NUCLEOTIDE SEQUENCE [LARGE SCALE GENOMIC DNA]</scope>
    <source>
        <strain evidence="3 4">DSM 44936</strain>
    </source>
</reference>
<dbReference type="SUPFAM" id="SSF51338">
    <property type="entry name" value="Composite domain of metallo-dependent hydrolases"/>
    <property type="match status" value="1"/>
</dbReference>
<evidence type="ECO:0000313" key="4">
    <source>
        <dbReference type="Proteomes" id="UP000555564"/>
    </source>
</evidence>
<dbReference type="InterPro" id="IPR050287">
    <property type="entry name" value="MTA/SAH_deaminase"/>
</dbReference>
<dbReference type="Pfam" id="PF01979">
    <property type="entry name" value="Amidohydro_1"/>
    <property type="match status" value="1"/>
</dbReference>
<dbReference type="RefSeq" id="WP_184978480.1">
    <property type="nucleotide sequence ID" value="NZ_BAAALO010000028.1"/>
</dbReference>
<dbReference type="NCBIfam" id="NF006056">
    <property type="entry name" value="PRK08204.1"/>
    <property type="match status" value="1"/>
</dbReference>
<dbReference type="EMBL" id="JACHIU010000001">
    <property type="protein sequence ID" value="MBB6471235.1"/>
    <property type="molecule type" value="Genomic_DNA"/>
</dbReference>
<dbReference type="Gene3D" id="2.30.40.10">
    <property type="entry name" value="Urease, subunit C, domain 1"/>
    <property type="match status" value="1"/>
</dbReference>
<sequence length="451" mass="47620">MSRLLIRGGHVVTMDPALGDVDGDVLVVDGRIAEIGPGLPADDAEIVDATGTVVLPGFVDTHRHTYQSLVRGLLPSCTLGEFMSTIFNSVAPAYTPELMRLGNYVGALDALDAGITTMVDWSPSETPDHADGAIEGLRQAGIRAMYAHGMPAGGQWWYRSELDHPADARRIRAEHFPSDDGLLTMALALRQPGNVVDEVAVRDWGLSRELDVRVSVHTAMRSGGATGHPVRTLHRLGLLGENTTFIHCTTTADDEIAMIADSGGTVSIAPYVELVMGHGLPRITAMLAHGVAPTLSVDTVTTSPGDMFTQVRMALALGRAEALPEDPEAPFTPALTHRDVLRLATVDGARACGLGDRTGSLTPGKAADIVLVRTDSIRTLPLRDPAATVVTSADRADVDTVLVAGEIRKRGGALAGVDLPRLRAEATAAHEDILSRAGLTSRATGEKETNS</sequence>
<evidence type="ECO:0000313" key="3">
    <source>
        <dbReference type="EMBL" id="MBB6471235.1"/>
    </source>
</evidence>
<comment type="caution">
    <text evidence="3">The sequence shown here is derived from an EMBL/GenBank/DDBJ whole genome shotgun (WGS) entry which is preliminary data.</text>
</comment>
<protein>
    <submittedName>
        <fullName evidence="3">Cytosine/adenosine deaminase-related metal-dependent hydrolase</fullName>
    </submittedName>
</protein>
<dbReference type="GO" id="GO:0016810">
    <property type="term" value="F:hydrolase activity, acting on carbon-nitrogen (but not peptide) bonds"/>
    <property type="evidence" value="ECO:0007669"/>
    <property type="project" value="InterPro"/>
</dbReference>
<feature type="domain" description="Amidohydrolase-related" evidence="2">
    <location>
        <begin position="53"/>
        <end position="407"/>
    </location>
</feature>
<evidence type="ECO:0000259" key="2">
    <source>
        <dbReference type="Pfam" id="PF01979"/>
    </source>
</evidence>
<dbReference type="Proteomes" id="UP000555564">
    <property type="component" value="Unassembled WGS sequence"/>
</dbReference>
<dbReference type="InterPro" id="IPR006680">
    <property type="entry name" value="Amidohydro-rel"/>
</dbReference>
<dbReference type="Gene3D" id="3.20.20.140">
    <property type="entry name" value="Metal-dependent hydrolases"/>
    <property type="match status" value="1"/>
</dbReference>
<dbReference type="PANTHER" id="PTHR43794:SF11">
    <property type="entry name" value="AMIDOHYDROLASE-RELATED DOMAIN-CONTAINING PROTEIN"/>
    <property type="match status" value="1"/>
</dbReference>
<dbReference type="InterPro" id="IPR011059">
    <property type="entry name" value="Metal-dep_hydrolase_composite"/>
</dbReference>
<dbReference type="AlphaFoldDB" id="A0A7X0IA11"/>
<evidence type="ECO:0000256" key="1">
    <source>
        <dbReference type="ARBA" id="ARBA00022801"/>
    </source>
</evidence>
<keyword evidence="4" id="KW-1185">Reference proteome</keyword>
<organism evidence="3 4">
    <name type="scientific">Sphaerisporangium rubeum</name>
    <dbReference type="NCBI Taxonomy" id="321317"/>
    <lineage>
        <taxon>Bacteria</taxon>
        <taxon>Bacillati</taxon>
        <taxon>Actinomycetota</taxon>
        <taxon>Actinomycetes</taxon>
        <taxon>Streptosporangiales</taxon>
        <taxon>Streptosporangiaceae</taxon>
        <taxon>Sphaerisporangium</taxon>
    </lineage>
</organism>